<keyword evidence="2" id="KW-1133">Transmembrane helix</keyword>
<dbReference type="Pfam" id="PF00450">
    <property type="entry name" value="Peptidase_S10"/>
    <property type="match status" value="1"/>
</dbReference>
<reference evidence="4 5" key="1">
    <citation type="journal article" date="2022" name="Nat. Plants">
        <title>Genomes of leafy and leafless Platanthera orchids illuminate the evolution of mycoheterotrophy.</title>
        <authorList>
            <person name="Li M.H."/>
            <person name="Liu K.W."/>
            <person name="Li Z."/>
            <person name="Lu H.C."/>
            <person name="Ye Q.L."/>
            <person name="Zhang D."/>
            <person name="Wang J.Y."/>
            <person name="Li Y.F."/>
            <person name="Zhong Z.M."/>
            <person name="Liu X."/>
            <person name="Yu X."/>
            <person name="Liu D.K."/>
            <person name="Tu X.D."/>
            <person name="Liu B."/>
            <person name="Hao Y."/>
            <person name="Liao X.Y."/>
            <person name="Jiang Y.T."/>
            <person name="Sun W.H."/>
            <person name="Chen J."/>
            <person name="Chen Y.Q."/>
            <person name="Ai Y."/>
            <person name="Zhai J.W."/>
            <person name="Wu S.S."/>
            <person name="Zhou Z."/>
            <person name="Hsiao Y.Y."/>
            <person name="Wu W.L."/>
            <person name="Chen Y.Y."/>
            <person name="Lin Y.F."/>
            <person name="Hsu J.L."/>
            <person name="Li C.Y."/>
            <person name="Wang Z.W."/>
            <person name="Zhao X."/>
            <person name="Zhong W.Y."/>
            <person name="Ma X.K."/>
            <person name="Ma L."/>
            <person name="Huang J."/>
            <person name="Chen G.Z."/>
            <person name="Huang M.Z."/>
            <person name="Huang L."/>
            <person name="Peng D.H."/>
            <person name="Luo Y.B."/>
            <person name="Zou S.Q."/>
            <person name="Chen S.P."/>
            <person name="Lan S."/>
            <person name="Tsai W.C."/>
            <person name="Van de Peer Y."/>
            <person name="Liu Z.J."/>
        </authorList>
    </citation>
    <scope>NUCLEOTIDE SEQUENCE [LARGE SCALE GENOMIC DNA]</scope>
    <source>
        <strain evidence="4">Lor287</strain>
    </source>
</reference>
<organism evidence="4 5">
    <name type="scientific">Platanthera zijinensis</name>
    <dbReference type="NCBI Taxonomy" id="2320716"/>
    <lineage>
        <taxon>Eukaryota</taxon>
        <taxon>Viridiplantae</taxon>
        <taxon>Streptophyta</taxon>
        <taxon>Embryophyta</taxon>
        <taxon>Tracheophyta</taxon>
        <taxon>Spermatophyta</taxon>
        <taxon>Magnoliopsida</taxon>
        <taxon>Liliopsida</taxon>
        <taxon>Asparagales</taxon>
        <taxon>Orchidaceae</taxon>
        <taxon>Orchidoideae</taxon>
        <taxon>Orchideae</taxon>
        <taxon>Orchidinae</taxon>
        <taxon>Platanthera</taxon>
    </lineage>
</organism>
<dbReference type="EMBL" id="JBBWWQ010000011">
    <property type="protein sequence ID" value="KAK8935452.1"/>
    <property type="molecule type" value="Genomic_DNA"/>
</dbReference>
<dbReference type="SUPFAM" id="SSF53474">
    <property type="entry name" value="alpha/beta-Hydrolases"/>
    <property type="match status" value="1"/>
</dbReference>
<keyword evidence="2" id="KW-0812">Transmembrane</keyword>
<protein>
    <submittedName>
        <fullName evidence="4">Serine carboxypeptidase-like 18</fullName>
    </submittedName>
</protein>
<dbReference type="PANTHER" id="PTHR11802:SF461">
    <property type="entry name" value="OS02G0687900 PROTEIN"/>
    <property type="match status" value="1"/>
</dbReference>
<dbReference type="PRINTS" id="PR00724">
    <property type="entry name" value="CRBOXYPTASEC"/>
</dbReference>
<dbReference type="GO" id="GO:0004185">
    <property type="term" value="F:serine-type carboxypeptidase activity"/>
    <property type="evidence" value="ECO:0007669"/>
    <property type="project" value="InterPro"/>
</dbReference>
<dbReference type="Proteomes" id="UP001418222">
    <property type="component" value="Unassembled WGS sequence"/>
</dbReference>
<sequence length="245" mass="27258">MEKKLRRSWSKLVVMLCISVMNNYGVGISSAAEVSHLPSFEGALPFHLETGYVTVEKGSEYFYYFVESERNPREDPLILWLIGGPYCAGFTGLVWSIGPLRFKTDAYNDTSLTLVYNPHSWTRISSIIFLDWPVGAGFSFSQNAEKYTSDDIHSSKEIYLFLKQWLLRYPGFLSNPAYVGGDSYGGKLVPLVAKEIVQGGYLVGNGVTAVRADVNSQVPRAHGLGIISDELFEVLSLSLSLTLYL</sequence>
<comment type="caution">
    <text evidence="4">The sequence shown here is derived from an EMBL/GenBank/DDBJ whole genome shotgun (WGS) entry which is preliminary data.</text>
</comment>
<dbReference type="AlphaFoldDB" id="A0AAP0BBZ1"/>
<keyword evidence="5" id="KW-1185">Reference proteome</keyword>
<keyword evidence="2" id="KW-0472">Membrane</keyword>
<proteinExistence type="inferred from homology"/>
<evidence type="ECO:0000256" key="2">
    <source>
        <dbReference type="SAM" id="Phobius"/>
    </source>
</evidence>
<evidence type="ECO:0000313" key="4">
    <source>
        <dbReference type="EMBL" id="KAK8935452.1"/>
    </source>
</evidence>
<dbReference type="InterPro" id="IPR029058">
    <property type="entry name" value="AB_hydrolase_fold"/>
</dbReference>
<evidence type="ECO:0000313" key="5">
    <source>
        <dbReference type="Proteomes" id="UP001418222"/>
    </source>
</evidence>
<name>A0AAP0BBZ1_9ASPA</name>
<keyword evidence="4" id="KW-0645">Protease</keyword>
<dbReference type="PANTHER" id="PTHR11802">
    <property type="entry name" value="SERINE PROTEASE FAMILY S10 SERINE CARBOXYPEPTIDASE"/>
    <property type="match status" value="1"/>
</dbReference>
<keyword evidence="4" id="KW-0121">Carboxypeptidase</keyword>
<dbReference type="InterPro" id="IPR001563">
    <property type="entry name" value="Peptidase_S10"/>
</dbReference>
<keyword evidence="3" id="KW-0732">Signal</keyword>
<dbReference type="Gene3D" id="3.40.50.1820">
    <property type="entry name" value="alpha/beta hydrolase"/>
    <property type="match status" value="1"/>
</dbReference>
<feature type="transmembrane region" description="Helical" evidence="2">
    <location>
        <begin position="77"/>
        <end position="97"/>
    </location>
</feature>
<feature type="signal peptide" evidence="3">
    <location>
        <begin position="1"/>
        <end position="31"/>
    </location>
</feature>
<keyword evidence="4" id="KW-0378">Hydrolase</keyword>
<dbReference type="GO" id="GO:0016747">
    <property type="term" value="F:acyltransferase activity, transferring groups other than amino-acyl groups"/>
    <property type="evidence" value="ECO:0007669"/>
    <property type="project" value="TreeGrafter"/>
</dbReference>
<accession>A0AAP0BBZ1</accession>
<evidence type="ECO:0000256" key="3">
    <source>
        <dbReference type="SAM" id="SignalP"/>
    </source>
</evidence>
<dbReference type="GO" id="GO:0006508">
    <property type="term" value="P:proteolysis"/>
    <property type="evidence" value="ECO:0007669"/>
    <property type="project" value="InterPro"/>
</dbReference>
<evidence type="ECO:0000256" key="1">
    <source>
        <dbReference type="ARBA" id="ARBA00009431"/>
    </source>
</evidence>
<feature type="chain" id="PRO_5042876966" evidence="3">
    <location>
        <begin position="32"/>
        <end position="245"/>
    </location>
</feature>
<comment type="similarity">
    <text evidence="1">Belongs to the peptidase S10 family.</text>
</comment>
<dbReference type="GO" id="GO:0019748">
    <property type="term" value="P:secondary metabolic process"/>
    <property type="evidence" value="ECO:0007669"/>
    <property type="project" value="TreeGrafter"/>
</dbReference>
<gene>
    <name evidence="4" type="primary">SCPL18</name>
    <name evidence="4" type="ORF">KSP39_PZI013605</name>
</gene>